<dbReference type="Proteomes" id="UP000516437">
    <property type="component" value="Chromosome 6"/>
</dbReference>
<dbReference type="InterPro" id="IPR047187">
    <property type="entry name" value="SF1_C_Upf1"/>
</dbReference>
<sequence length="1014" mass="113543">MEQTDAKNEEFSGKSLIDLVFSWSLRDVLNKDLYKSQHNIFEGQKMRAHASTKLSDEKKNPTNHATMVKRIPETFSSVAHYLKSFIPPLVEEVHADLFSNMTALSQAPVCKIHSVETSEDYKPPKSLLYEIILKRKEDAEVDAGKYEPEDGNCAACFSKGKCSPVPFCLSDIICSYNDSQKAAVLSCISMRDCSHQSSVKLIWGPPGTGKTKTVGFLLFALLKMKCRTLTCAPTNIAVVEVTTRLLGLVMDTLEYGTYGLGDIILCGNGVRMKIEDHEDLLDVFLEYRTGILRKCFGPLSGWKHCLISMIDLLEDPNSQYNIFLEERRKEKDEEADKLKEESDSNLVDDDDPPTFEEFFKDKFNSIQGPLRFCMISLYTHLPTSLIPLEVVTKMIRALDSLKSLGTLLHDIGIGGAHFTNLSPKIKECFQLLKVLSEDFSVPTLTDPYLIQNFCLSNACLVFCTASSSAKLHTNGMNPFELVVIDEAAQLKECESAIPLQLSGLRHAILIGDERQLPALVKSKISEKADFGRSLFERLVTLGHPKHLLNVQYRMHPSVSLFPNREFYDQQILDGPNVKERGYEQRFLQGNIYGSYSFINIAHGKEESGVGHSLKNMVEAAVVSEIVANLFKQFLDTKKKVSIGVISPYKGQVSAIGEKVKKYSAYSDGGFCVSVRTVDGFQVAEEDVIIISTVRSNGNGSVGFLSNRQRANVALTRASGVTLLNSDSVWKKVVLNAKQRECFYSAHENKNLALAIAAALVELKQLDTLLCDDSFLFREARWKVVFSNEFQNSIGIIRNAEICKEVLSLLAKLSSGWRQPPEERNPIVLDGTSSQLLEMYKVNGQLYLVWNVDVIKEDSHYLQVMKVWDVVRPYDIPKVAEDLDAEFQSFSEDKMQRCKHKCVEGTSIVPMRWPVDSSSCAEPDLSKPFSALSLSDEPESSITTYRKFSIHSLIFGAYMEETDDVIPLGAALDADAGGRYTPQLNFCNHEGEALDILWLCRNFMLNSVKSTWVVC</sequence>
<evidence type="ECO:0000259" key="5">
    <source>
        <dbReference type="Pfam" id="PF13086"/>
    </source>
</evidence>
<evidence type="ECO:0000256" key="1">
    <source>
        <dbReference type="ARBA" id="ARBA00022741"/>
    </source>
</evidence>
<accession>A0A6A1VET2</accession>
<organism evidence="7 8">
    <name type="scientific">Morella rubra</name>
    <name type="common">Chinese bayberry</name>
    <dbReference type="NCBI Taxonomy" id="262757"/>
    <lineage>
        <taxon>Eukaryota</taxon>
        <taxon>Viridiplantae</taxon>
        <taxon>Streptophyta</taxon>
        <taxon>Embryophyta</taxon>
        <taxon>Tracheophyta</taxon>
        <taxon>Spermatophyta</taxon>
        <taxon>Magnoliopsida</taxon>
        <taxon>eudicotyledons</taxon>
        <taxon>Gunneridae</taxon>
        <taxon>Pentapetalae</taxon>
        <taxon>rosids</taxon>
        <taxon>fabids</taxon>
        <taxon>Fagales</taxon>
        <taxon>Myricaceae</taxon>
        <taxon>Morella</taxon>
    </lineage>
</organism>
<dbReference type="InterPro" id="IPR041677">
    <property type="entry name" value="DNA2/NAM7_AAA_11"/>
</dbReference>
<name>A0A6A1VET2_9ROSI</name>
<dbReference type="Pfam" id="PF13086">
    <property type="entry name" value="AAA_11"/>
    <property type="match status" value="1"/>
</dbReference>
<evidence type="ECO:0000256" key="2">
    <source>
        <dbReference type="ARBA" id="ARBA00022801"/>
    </source>
</evidence>
<dbReference type="Gene3D" id="3.40.50.300">
    <property type="entry name" value="P-loop containing nucleotide triphosphate hydrolases"/>
    <property type="match status" value="2"/>
</dbReference>
<evidence type="ECO:0000313" key="8">
    <source>
        <dbReference type="Proteomes" id="UP000516437"/>
    </source>
</evidence>
<dbReference type="GO" id="GO:0004386">
    <property type="term" value="F:helicase activity"/>
    <property type="evidence" value="ECO:0007669"/>
    <property type="project" value="UniProtKB-KW"/>
</dbReference>
<comment type="caution">
    <text evidence="7">The sequence shown here is derived from an EMBL/GenBank/DDBJ whole genome shotgun (WGS) entry which is preliminary data.</text>
</comment>
<dbReference type="AlphaFoldDB" id="A0A6A1VET2"/>
<dbReference type="InterPro" id="IPR027417">
    <property type="entry name" value="P-loop_NTPase"/>
</dbReference>
<keyword evidence="8" id="KW-1185">Reference proteome</keyword>
<dbReference type="GO" id="GO:0005524">
    <property type="term" value="F:ATP binding"/>
    <property type="evidence" value="ECO:0007669"/>
    <property type="project" value="UniProtKB-KW"/>
</dbReference>
<evidence type="ECO:0000256" key="3">
    <source>
        <dbReference type="ARBA" id="ARBA00022806"/>
    </source>
</evidence>
<dbReference type="PANTHER" id="PTHR10887:SF522">
    <property type="entry name" value="P-LOOP CONTAINING NUCLEOSIDE TRIPHOSPHATE HYDROLASES SUPERFAMILY PROTEIN"/>
    <property type="match status" value="1"/>
</dbReference>
<evidence type="ECO:0000259" key="6">
    <source>
        <dbReference type="Pfam" id="PF13087"/>
    </source>
</evidence>
<dbReference type="OrthoDB" id="1726821at2759"/>
<gene>
    <name evidence="7" type="ORF">CJ030_MR6G021431</name>
</gene>
<feature type="domain" description="DNA2/NAM7 helicase helicase" evidence="5">
    <location>
        <begin position="176"/>
        <end position="523"/>
    </location>
</feature>
<keyword evidence="1" id="KW-0547">Nucleotide-binding</keyword>
<feature type="domain" description="DNA2/NAM7 helicase-like C-terminal" evidence="6">
    <location>
        <begin position="531"/>
        <end position="718"/>
    </location>
</feature>
<evidence type="ECO:0000313" key="7">
    <source>
        <dbReference type="EMBL" id="KAB1211379.1"/>
    </source>
</evidence>
<evidence type="ECO:0000256" key="4">
    <source>
        <dbReference type="ARBA" id="ARBA00022840"/>
    </source>
</evidence>
<proteinExistence type="predicted"/>
<dbReference type="GO" id="GO:0005694">
    <property type="term" value="C:chromosome"/>
    <property type="evidence" value="ECO:0007669"/>
    <property type="project" value="UniProtKB-ARBA"/>
</dbReference>
<keyword evidence="2" id="KW-0378">Hydrolase</keyword>
<dbReference type="GO" id="GO:0016787">
    <property type="term" value="F:hydrolase activity"/>
    <property type="evidence" value="ECO:0007669"/>
    <property type="project" value="UniProtKB-KW"/>
</dbReference>
<reference evidence="7 8" key="1">
    <citation type="journal article" date="2019" name="Plant Biotechnol. J.">
        <title>The red bayberry genome and genetic basis of sex determination.</title>
        <authorList>
            <person name="Jia H.M."/>
            <person name="Jia H.J."/>
            <person name="Cai Q.L."/>
            <person name="Wang Y."/>
            <person name="Zhao H.B."/>
            <person name="Yang W.F."/>
            <person name="Wang G.Y."/>
            <person name="Li Y.H."/>
            <person name="Zhan D.L."/>
            <person name="Shen Y.T."/>
            <person name="Niu Q.F."/>
            <person name="Chang L."/>
            <person name="Qiu J."/>
            <person name="Zhao L."/>
            <person name="Xie H.B."/>
            <person name="Fu W.Y."/>
            <person name="Jin J."/>
            <person name="Li X.W."/>
            <person name="Jiao Y."/>
            <person name="Zhou C.C."/>
            <person name="Tu T."/>
            <person name="Chai C.Y."/>
            <person name="Gao J.L."/>
            <person name="Fan L.J."/>
            <person name="van de Weg E."/>
            <person name="Wang J.Y."/>
            <person name="Gao Z.S."/>
        </authorList>
    </citation>
    <scope>NUCLEOTIDE SEQUENCE [LARGE SCALE GENOMIC DNA]</scope>
    <source>
        <tissue evidence="7">Leaves</tissue>
    </source>
</reference>
<dbReference type="InterPro" id="IPR045055">
    <property type="entry name" value="DNA2/NAM7-like"/>
</dbReference>
<dbReference type="SUPFAM" id="SSF52540">
    <property type="entry name" value="P-loop containing nucleoside triphosphate hydrolases"/>
    <property type="match status" value="1"/>
</dbReference>
<keyword evidence="4" id="KW-0067">ATP-binding</keyword>
<dbReference type="EMBL" id="RXIC02000024">
    <property type="protein sequence ID" value="KAB1211379.1"/>
    <property type="molecule type" value="Genomic_DNA"/>
</dbReference>
<dbReference type="FunFam" id="3.40.50.300:FF:000326">
    <property type="entry name" value="P-loop containing nucleoside triphosphate hydrolase"/>
    <property type="match status" value="1"/>
</dbReference>
<protein>
    <submittedName>
        <fullName evidence="7">Putative helicase MAGATAMA 3</fullName>
    </submittedName>
</protein>
<dbReference type="CDD" id="cd18808">
    <property type="entry name" value="SF1_C_Upf1"/>
    <property type="match status" value="1"/>
</dbReference>
<dbReference type="Pfam" id="PF13087">
    <property type="entry name" value="AAA_12"/>
    <property type="match status" value="1"/>
</dbReference>
<dbReference type="InterPro" id="IPR041679">
    <property type="entry name" value="DNA2/NAM7-like_C"/>
</dbReference>
<keyword evidence="3 7" id="KW-0347">Helicase</keyword>
<dbReference type="PANTHER" id="PTHR10887">
    <property type="entry name" value="DNA2/NAM7 HELICASE FAMILY"/>
    <property type="match status" value="1"/>
</dbReference>